<feature type="compositionally biased region" description="Basic and acidic residues" evidence="2">
    <location>
        <begin position="50"/>
        <end position="65"/>
    </location>
</feature>
<dbReference type="OrthoDB" id="9947236at2759"/>
<accession>A0A9Q1EBP9</accession>
<dbReference type="EMBL" id="JAINUF010000020">
    <property type="protein sequence ID" value="KAJ8335903.1"/>
    <property type="molecule type" value="Genomic_DNA"/>
</dbReference>
<reference evidence="3" key="1">
    <citation type="journal article" date="2023" name="Science">
        <title>Genome structures resolve the early diversification of teleost fishes.</title>
        <authorList>
            <person name="Parey E."/>
            <person name="Louis A."/>
            <person name="Montfort J."/>
            <person name="Bouchez O."/>
            <person name="Roques C."/>
            <person name="Iampietro C."/>
            <person name="Lluch J."/>
            <person name="Castinel A."/>
            <person name="Donnadieu C."/>
            <person name="Desvignes T."/>
            <person name="Floi Bucao C."/>
            <person name="Jouanno E."/>
            <person name="Wen M."/>
            <person name="Mejri S."/>
            <person name="Dirks R."/>
            <person name="Jansen H."/>
            <person name="Henkel C."/>
            <person name="Chen W.J."/>
            <person name="Zahm M."/>
            <person name="Cabau C."/>
            <person name="Klopp C."/>
            <person name="Thompson A.W."/>
            <person name="Robinson-Rechavi M."/>
            <person name="Braasch I."/>
            <person name="Lecointre G."/>
            <person name="Bobe J."/>
            <person name="Postlethwait J.H."/>
            <person name="Berthelot C."/>
            <person name="Roest Crollius H."/>
            <person name="Guiguen Y."/>
        </authorList>
    </citation>
    <scope>NUCLEOTIDE SEQUENCE</scope>
    <source>
        <strain evidence="3">WJC10195</strain>
    </source>
</reference>
<feature type="region of interest" description="Disordered" evidence="2">
    <location>
        <begin position="316"/>
        <end position="342"/>
    </location>
</feature>
<evidence type="ECO:0000256" key="1">
    <source>
        <dbReference type="SAM" id="Coils"/>
    </source>
</evidence>
<evidence type="ECO:0000313" key="4">
    <source>
        <dbReference type="Proteomes" id="UP001152622"/>
    </source>
</evidence>
<name>A0A9Q1EBP9_SYNKA</name>
<keyword evidence="1" id="KW-0175">Coiled coil</keyword>
<organism evidence="3 4">
    <name type="scientific">Synaphobranchus kaupii</name>
    <name type="common">Kaup's arrowtooth eel</name>
    <dbReference type="NCBI Taxonomy" id="118154"/>
    <lineage>
        <taxon>Eukaryota</taxon>
        <taxon>Metazoa</taxon>
        <taxon>Chordata</taxon>
        <taxon>Craniata</taxon>
        <taxon>Vertebrata</taxon>
        <taxon>Euteleostomi</taxon>
        <taxon>Actinopterygii</taxon>
        <taxon>Neopterygii</taxon>
        <taxon>Teleostei</taxon>
        <taxon>Anguilliformes</taxon>
        <taxon>Synaphobranchidae</taxon>
        <taxon>Synaphobranchus</taxon>
    </lineage>
</organism>
<comment type="caution">
    <text evidence="3">The sequence shown here is derived from an EMBL/GenBank/DDBJ whole genome shotgun (WGS) entry which is preliminary data.</text>
</comment>
<gene>
    <name evidence="3" type="ORF">SKAU_G00392450</name>
</gene>
<dbReference type="AlphaFoldDB" id="A0A9Q1EBP9"/>
<feature type="region of interest" description="Disordered" evidence="2">
    <location>
        <begin position="34"/>
        <end position="106"/>
    </location>
</feature>
<keyword evidence="4" id="KW-1185">Reference proteome</keyword>
<protein>
    <submittedName>
        <fullName evidence="3">Uncharacterized protein</fullName>
    </submittedName>
</protein>
<dbReference type="Proteomes" id="UP001152622">
    <property type="component" value="Chromosome 20"/>
</dbReference>
<feature type="compositionally biased region" description="Polar residues" evidence="2">
    <location>
        <begin position="316"/>
        <end position="340"/>
    </location>
</feature>
<feature type="region of interest" description="Disordered" evidence="2">
    <location>
        <begin position="152"/>
        <end position="176"/>
    </location>
</feature>
<sequence length="378" mass="42864">MTQLEETVSRLKNAMISLEEENLLLNKKVKGSITAHETVDCGGPASKPRTPSERSKADQAPHEMLKQAAHSLNAEVQQETGRREDASCCDDQQREDGSFPLEEEKQDVQKKMRKVEEYCRECTKELGRILRKYEELRAHNKAVEKQCRQLTSENHRLAESPGSLKGEPQSTLEDGGGAKALLDQAHERCTKVCREKDQLEGKVVSLASEVARLREELGASRLGTQKARDQCFLLEAEAKAATAKMGDDAWHLQGKLRESEERWELYESTVRKLREEQAVLENCLCTVQKERDLLQVEVRKLHQDYIELSGSISQQLRAKNSSRPGTSQGSQEAPSLNSIFTRPDKIIDGEKIDQIRKRLEEEELIRAQKYKNIIDQSG</sequence>
<feature type="compositionally biased region" description="Basic and acidic residues" evidence="2">
    <location>
        <begin position="80"/>
        <end position="106"/>
    </location>
</feature>
<proteinExistence type="predicted"/>
<feature type="coiled-coil region" evidence="1">
    <location>
        <begin position="1"/>
        <end position="28"/>
    </location>
</feature>
<evidence type="ECO:0000313" key="3">
    <source>
        <dbReference type="EMBL" id="KAJ8335903.1"/>
    </source>
</evidence>
<evidence type="ECO:0000256" key="2">
    <source>
        <dbReference type="SAM" id="MobiDB-lite"/>
    </source>
</evidence>